<dbReference type="InterPro" id="IPR036390">
    <property type="entry name" value="WH_DNA-bd_sf"/>
</dbReference>
<dbReference type="RefSeq" id="WP_127745902.1">
    <property type="nucleotide sequence ID" value="NZ_SACN01000004.1"/>
</dbReference>
<evidence type="ECO:0000313" key="7">
    <source>
        <dbReference type="Proteomes" id="UP000282971"/>
    </source>
</evidence>
<dbReference type="InterPro" id="IPR014757">
    <property type="entry name" value="Tscrpt_reg_IclR_C"/>
</dbReference>
<evidence type="ECO:0000256" key="1">
    <source>
        <dbReference type="ARBA" id="ARBA00023015"/>
    </source>
</evidence>
<dbReference type="AlphaFoldDB" id="A0A437LWM8"/>
<proteinExistence type="predicted"/>
<accession>A0A437LWM8</accession>
<evidence type="ECO:0000259" key="5">
    <source>
        <dbReference type="PROSITE" id="PS51078"/>
    </source>
</evidence>
<evidence type="ECO:0008006" key="8">
    <source>
        <dbReference type="Google" id="ProtNLM"/>
    </source>
</evidence>
<dbReference type="EMBL" id="SACN01000004">
    <property type="protein sequence ID" value="RVT89737.1"/>
    <property type="molecule type" value="Genomic_DNA"/>
</dbReference>
<dbReference type="GO" id="GO:0045892">
    <property type="term" value="P:negative regulation of DNA-templated transcription"/>
    <property type="evidence" value="ECO:0007669"/>
    <property type="project" value="TreeGrafter"/>
</dbReference>
<dbReference type="InterPro" id="IPR036388">
    <property type="entry name" value="WH-like_DNA-bd_sf"/>
</dbReference>
<evidence type="ECO:0000259" key="4">
    <source>
        <dbReference type="PROSITE" id="PS51077"/>
    </source>
</evidence>
<dbReference type="GO" id="GO:0003677">
    <property type="term" value="F:DNA binding"/>
    <property type="evidence" value="ECO:0007669"/>
    <property type="project" value="UniProtKB-KW"/>
</dbReference>
<name>A0A437LWM8_9SPHN</name>
<dbReference type="SUPFAM" id="SSF46785">
    <property type="entry name" value="Winged helix' DNA-binding domain"/>
    <property type="match status" value="1"/>
</dbReference>
<comment type="caution">
    <text evidence="6">The sequence shown here is derived from an EMBL/GenBank/DDBJ whole genome shotgun (WGS) entry which is preliminary data.</text>
</comment>
<dbReference type="InterPro" id="IPR029016">
    <property type="entry name" value="GAF-like_dom_sf"/>
</dbReference>
<dbReference type="PANTHER" id="PTHR30136:SF24">
    <property type="entry name" value="HTH-TYPE TRANSCRIPTIONAL REPRESSOR ALLR"/>
    <property type="match status" value="1"/>
</dbReference>
<dbReference type="GO" id="GO:0003700">
    <property type="term" value="F:DNA-binding transcription factor activity"/>
    <property type="evidence" value="ECO:0007669"/>
    <property type="project" value="TreeGrafter"/>
</dbReference>
<keyword evidence="2" id="KW-0238">DNA-binding</keyword>
<evidence type="ECO:0000256" key="2">
    <source>
        <dbReference type="ARBA" id="ARBA00023125"/>
    </source>
</evidence>
<dbReference type="Pfam" id="PF01614">
    <property type="entry name" value="IclR_C"/>
    <property type="match status" value="1"/>
</dbReference>
<dbReference type="PROSITE" id="PS51078">
    <property type="entry name" value="ICLR_ED"/>
    <property type="match status" value="1"/>
</dbReference>
<dbReference type="PANTHER" id="PTHR30136">
    <property type="entry name" value="HELIX-TURN-HELIX TRANSCRIPTIONAL REGULATOR, ICLR FAMILY"/>
    <property type="match status" value="1"/>
</dbReference>
<keyword evidence="1" id="KW-0805">Transcription regulation</keyword>
<dbReference type="InterPro" id="IPR050707">
    <property type="entry name" value="HTH_MetabolicPath_Reg"/>
</dbReference>
<protein>
    <recommendedName>
        <fullName evidence="8">IclR family transcriptional regulator</fullName>
    </recommendedName>
</protein>
<dbReference type="InterPro" id="IPR005471">
    <property type="entry name" value="Tscrpt_reg_IclR_N"/>
</dbReference>
<evidence type="ECO:0000256" key="3">
    <source>
        <dbReference type="ARBA" id="ARBA00023163"/>
    </source>
</evidence>
<evidence type="ECO:0000313" key="6">
    <source>
        <dbReference type="EMBL" id="RVT89737.1"/>
    </source>
</evidence>
<keyword evidence="7" id="KW-1185">Reference proteome</keyword>
<dbReference type="Gene3D" id="3.30.450.40">
    <property type="match status" value="1"/>
</dbReference>
<dbReference type="OrthoDB" id="6057486at2"/>
<dbReference type="Gene3D" id="1.10.10.10">
    <property type="entry name" value="Winged helix-like DNA-binding domain superfamily/Winged helix DNA-binding domain"/>
    <property type="match status" value="1"/>
</dbReference>
<dbReference type="Proteomes" id="UP000282971">
    <property type="component" value="Unassembled WGS sequence"/>
</dbReference>
<gene>
    <name evidence="6" type="ORF">EOD43_20365</name>
</gene>
<sequence length="291" mass="30907">MARPALSGSRALQVIDVMAGAPDRAFTLSDLVRATESNFASCHAVISILVARGYLLRDDATKTYRLGPALFAAGQAMAKHDPLLSALRSASDALTERTGLSISVSARAGDELVGVSRHGQNRLLAQGIRVGQRVPLKPPIGATVLAWSCDEDIDNYIARGGIALDAPEAAQLRDELAAIRRRGYLATLNTDSYAAISKAMAQRYAEEDRKARAGQLISGLYGGLFQPETIEPAGSYDLAFIGAPIFDRRGYPLYSVVLSGFGGRISGAAIEDYAAQLTRMCTDVMRSGAAT</sequence>
<keyword evidence="3" id="KW-0804">Transcription</keyword>
<feature type="domain" description="HTH iclR-type" evidence="4">
    <location>
        <begin position="5"/>
        <end position="68"/>
    </location>
</feature>
<feature type="domain" description="IclR-ED" evidence="5">
    <location>
        <begin position="69"/>
        <end position="290"/>
    </location>
</feature>
<dbReference type="PROSITE" id="PS51077">
    <property type="entry name" value="HTH_ICLR"/>
    <property type="match status" value="1"/>
</dbReference>
<organism evidence="6 7">
    <name type="scientific">Sphingomonas crocodyli</name>
    <dbReference type="NCBI Taxonomy" id="1979270"/>
    <lineage>
        <taxon>Bacteria</taxon>
        <taxon>Pseudomonadati</taxon>
        <taxon>Pseudomonadota</taxon>
        <taxon>Alphaproteobacteria</taxon>
        <taxon>Sphingomonadales</taxon>
        <taxon>Sphingomonadaceae</taxon>
        <taxon>Sphingomonas</taxon>
    </lineage>
</organism>
<dbReference type="SUPFAM" id="SSF55781">
    <property type="entry name" value="GAF domain-like"/>
    <property type="match status" value="1"/>
</dbReference>
<reference evidence="6 7" key="1">
    <citation type="submission" date="2019-01" db="EMBL/GenBank/DDBJ databases">
        <authorList>
            <person name="Chen W.-M."/>
        </authorList>
    </citation>
    <scope>NUCLEOTIDE SEQUENCE [LARGE SCALE GENOMIC DNA]</scope>
    <source>
        <strain evidence="6 7">CCP-7</strain>
    </source>
</reference>